<name>A0A501XK53_9SPHN</name>
<dbReference type="Pfam" id="PF01066">
    <property type="entry name" value="CDP-OH_P_transf"/>
    <property type="match status" value="1"/>
</dbReference>
<dbReference type="InterPro" id="IPR000462">
    <property type="entry name" value="CDP-OH_P_trans"/>
</dbReference>
<protein>
    <submittedName>
        <fullName evidence="2">CDP-alcohol phosphatidyltransferase family protein</fullName>
    </submittedName>
</protein>
<keyword evidence="1" id="KW-1133">Transmembrane helix</keyword>
<feature type="transmembrane region" description="Helical" evidence="1">
    <location>
        <begin position="323"/>
        <end position="341"/>
    </location>
</feature>
<dbReference type="GO" id="GO:0008654">
    <property type="term" value="P:phospholipid biosynthetic process"/>
    <property type="evidence" value="ECO:0007669"/>
    <property type="project" value="InterPro"/>
</dbReference>
<dbReference type="AlphaFoldDB" id="A0A501XK53"/>
<sequence>MEFLALVMVGESLGGSEPAGLGQVGGISLLERQCRMALKAGAAQLLLVAPALPADLGARLSDDARIVRLPTEAALVEALEDEERPVLMLAPGLLADERLIPTLLKGQAPLLAVFEAPPPSAAQRLDANSHWAGAALLPAALVQDVAAGLGDWELSGTLIRAACESGAARVAVESIPAYVSNRRRDVPLIWAMPETEAERAAGTDVLLASAQKGCLDWPARFIHPPVENALVRLLLNTPVTPNMITIATGVLGLGAIWLFATGHLWWALAIVLLVGPLDGVDGKLARTRHEYSRWGDLEHVLDKVLEYGWILALGFWFSKTHGLAAWLAAGGIIIFALAEALSGEFFRRFTGQQLDDWGPFERRFRLIGGRRNTFFWTLLPFAAFGLWWQGFLMILGYAVLTFAISHWRLLKAIGDYGQQVSDEVRANFAGTSYDFLPKQQTGAR</sequence>
<reference evidence="2 3" key="1">
    <citation type="submission" date="2019-06" db="EMBL/GenBank/DDBJ databases">
        <authorList>
            <person name="Lee I."/>
            <person name="Jang G.I."/>
            <person name="Hwang C.Y."/>
        </authorList>
    </citation>
    <scope>NUCLEOTIDE SEQUENCE [LARGE SCALE GENOMIC DNA]</scope>
    <source>
        <strain evidence="2 3">PAMC 28131</strain>
    </source>
</reference>
<dbReference type="GO" id="GO:0016780">
    <property type="term" value="F:phosphotransferase activity, for other substituted phosphate groups"/>
    <property type="evidence" value="ECO:0007669"/>
    <property type="project" value="InterPro"/>
</dbReference>
<keyword evidence="1" id="KW-0812">Transmembrane</keyword>
<dbReference type="InterPro" id="IPR043130">
    <property type="entry name" value="CDP-OH_PTrfase_TM_dom"/>
</dbReference>
<comment type="caution">
    <text evidence="2">The sequence shown here is derived from an EMBL/GenBank/DDBJ whole genome shotgun (WGS) entry which is preliminary data.</text>
</comment>
<evidence type="ECO:0000256" key="1">
    <source>
        <dbReference type="SAM" id="Phobius"/>
    </source>
</evidence>
<gene>
    <name evidence="2" type="ORF">FJQ54_09050</name>
</gene>
<dbReference type="GO" id="GO:0016020">
    <property type="term" value="C:membrane"/>
    <property type="evidence" value="ECO:0007669"/>
    <property type="project" value="InterPro"/>
</dbReference>
<keyword evidence="2" id="KW-0808">Transferase</keyword>
<feature type="transmembrane region" description="Helical" evidence="1">
    <location>
        <begin position="373"/>
        <end position="400"/>
    </location>
</feature>
<dbReference type="OrthoDB" id="8477220at2"/>
<accession>A0A501XK53</accession>
<organism evidence="2 3">
    <name type="scientific">Sandaracinobacter neustonicus</name>
    <dbReference type="NCBI Taxonomy" id="1715348"/>
    <lineage>
        <taxon>Bacteria</taxon>
        <taxon>Pseudomonadati</taxon>
        <taxon>Pseudomonadota</taxon>
        <taxon>Alphaproteobacteria</taxon>
        <taxon>Sphingomonadales</taxon>
        <taxon>Sphingosinicellaceae</taxon>
        <taxon>Sandaracinobacter</taxon>
    </lineage>
</organism>
<dbReference type="RefSeq" id="WP_140928099.1">
    <property type="nucleotide sequence ID" value="NZ_VFSU01000024.1"/>
</dbReference>
<evidence type="ECO:0000313" key="3">
    <source>
        <dbReference type="Proteomes" id="UP000319897"/>
    </source>
</evidence>
<keyword evidence="1" id="KW-0472">Membrane</keyword>
<dbReference type="Gene3D" id="1.20.120.1760">
    <property type="match status" value="1"/>
</dbReference>
<evidence type="ECO:0000313" key="2">
    <source>
        <dbReference type="EMBL" id="TPE61041.1"/>
    </source>
</evidence>
<feature type="transmembrane region" description="Helical" evidence="1">
    <location>
        <begin position="264"/>
        <end position="280"/>
    </location>
</feature>
<dbReference type="Proteomes" id="UP000319897">
    <property type="component" value="Unassembled WGS sequence"/>
</dbReference>
<proteinExistence type="predicted"/>
<keyword evidence="3" id="KW-1185">Reference proteome</keyword>
<dbReference type="EMBL" id="VFSU01000024">
    <property type="protein sequence ID" value="TPE61041.1"/>
    <property type="molecule type" value="Genomic_DNA"/>
</dbReference>